<dbReference type="PANTHER" id="PTHR36299">
    <property type="entry name" value="AGAP008005-PA"/>
    <property type="match status" value="1"/>
</dbReference>
<feature type="chain" id="PRO_5008581208" description="DUF4773 domain-containing protein" evidence="1">
    <location>
        <begin position="24"/>
        <end position="287"/>
    </location>
</feature>
<feature type="domain" description="DUF4773" evidence="2">
    <location>
        <begin position="112"/>
        <end position="227"/>
    </location>
</feature>
<dbReference type="InterPro" id="IPR031941">
    <property type="entry name" value="DUF4773"/>
</dbReference>
<evidence type="ECO:0000256" key="1">
    <source>
        <dbReference type="SAM" id="SignalP"/>
    </source>
</evidence>
<dbReference type="EMBL" id="GEDC01013196">
    <property type="protein sequence ID" value="JAS24102.1"/>
    <property type="molecule type" value="Transcribed_RNA"/>
</dbReference>
<dbReference type="Pfam" id="PF15998">
    <property type="entry name" value="DUF4773"/>
    <property type="match status" value="1"/>
</dbReference>
<proteinExistence type="predicted"/>
<accession>A0A1B6DEP2</accession>
<dbReference type="AlphaFoldDB" id="A0A1B6DEP2"/>
<protein>
    <recommendedName>
        <fullName evidence="2">DUF4773 domain-containing protein</fullName>
    </recommendedName>
</protein>
<evidence type="ECO:0000313" key="3">
    <source>
        <dbReference type="EMBL" id="JAS24102.1"/>
    </source>
</evidence>
<gene>
    <name evidence="3" type="ORF">g.16485</name>
</gene>
<evidence type="ECO:0000259" key="2">
    <source>
        <dbReference type="Pfam" id="PF15998"/>
    </source>
</evidence>
<feature type="signal peptide" evidence="1">
    <location>
        <begin position="1"/>
        <end position="23"/>
    </location>
</feature>
<reference evidence="3" key="1">
    <citation type="submission" date="2015-12" db="EMBL/GenBank/DDBJ databases">
        <title>De novo transcriptome assembly of four potential Pierce s Disease insect vectors from Arizona vineyards.</title>
        <authorList>
            <person name="Tassone E.E."/>
        </authorList>
    </citation>
    <scope>NUCLEOTIDE SEQUENCE</scope>
</reference>
<sequence>MYLQISLWAAIYLIAIMYDRIRSATCEPSNFNSGNDHELTASEFFDPNMPDPFFNPKTSTVPTLDEMAKLFFDVEEEEAFFHDNKDLFEKIDGSEKFFFKEEEKPKLIPSKTCHCSALHCVCCRALKIGNFKKYTGCLSMEYNQVDFCIVINLTLNGKQLVTKIISGRNPVPFCTSGSIIIPFVRFCLRLYDLRHNPNGISMCFRLEAVSMGRILLSVSFDCLKIENNKLSFMQPTTAMTFGFLRVHLGDTDPYISYQDFTKLHIPLPPLTIEPVTTVKPKRFWFFK</sequence>
<name>A0A1B6DEP2_9HEMI</name>
<organism evidence="3">
    <name type="scientific">Clastoptera arizonana</name>
    <name type="common">Arizona spittle bug</name>
    <dbReference type="NCBI Taxonomy" id="38151"/>
    <lineage>
        <taxon>Eukaryota</taxon>
        <taxon>Metazoa</taxon>
        <taxon>Ecdysozoa</taxon>
        <taxon>Arthropoda</taxon>
        <taxon>Hexapoda</taxon>
        <taxon>Insecta</taxon>
        <taxon>Pterygota</taxon>
        <taxon>Neoptera</taxon>
        <taxon>Paraneoptera</taxon>
        <taxon>Hemiptera</taxon>
        <taxon>Auchenorrhyncha</taxon>
        <taxon>Cercopoidea</taxon>
        <taxon>Clastopteridae</taxon>
        <taxon>Clastoptera</taxon>
    </lineage>
</organism>
<dbReference type="PANTHER" id="PTHR36299:SF2">
    <property type="entry name" value="DUF4773 DOMAIN-CONTAINING PROTEIN"/>
    <property type="match status" value="1"/>
</dbReference>
<keyword evidence="1" id="KW-0732">Signal</keyword>